<name>A0ACB7Z2K3_9ERIC</name>
<sequence length="183" mass="19890">MAKRSHTSLTKLSLVLFLLSVFPCSSKAYHDRLQLKETNLTLYFHDFSSGPNATSAVVTGIPGRVWSYSSFGTIIFADDPITAGPNKNSPQIARGQGIYATASLDGANSQILYSIVFTNQVYNGSTLEIQGRVLNFDSVAETAVVGGTGKFRFASGFATFETVSFDVTLFYSVTRCNITVLHY</sequence>
<keyword evidence="2" id="KW-1185">Reference proteome</keyword>
<dbReference type="EMBL" id="CM037154">
    <property type="protein sequence ID" value="KAH7859362.1"/>
    <property type="molecule type" value="Genomic_DNA"/>
</dbReference>
<evidence type="ECO:0000313" key="1">
    <source>
        <dbReference type="EMBL" id="KAH7859362.1"/>
    </source>
</evidence>
<proteinExistence type="predicted"/>
<protein>
    <submittedName>
        <fullName evidence="1">Uncharacterized protein</fullName>
    </submittedName>
</protein>
<accession>A0ACB7Z2K3</accession>
<reference evidence="1 2" key="1">
    <citation type="journal article" date="2021" name="Hortic Res">
        <title>High-quality reference genome and annotation aids understanding of berry development for evergreen blueberry (Vaccinium darrowii).</title>
        <authorList>
            <person name="Yu J."/>
            <person name="Hulse-Kemp A.M."/>
            <person name="Babiker E."/>
            <person name="Staton M."/>
        </authorList>
    </citation>
    <scope>NUCLEOTIDE SEQUENCE [LARGE SCALE GENOMIC DNA]</scope>
    <source>
        <strain evidence="2">cv. NJ 8807/NJ 8810</strain>
        <tissue evidence="1">Young leaf</tissue>
    </source>
</reference>
<comment type="caution">
    <text evidence="1">The sequence shown here is derived from an EMBL/GenBank/DDBJ whole genome shotgun (WGS) entry which is preliminary data.</text>
</comment>
<dbReference type="Proteomes" id="UP000828048">
    <property type="component" value="Chromosome 4"/>
</dbReference>
<evidence type="ECO:0000313" key="2">
    <source>
        <dbReference type="Proteomes" id="UP000828048"/>
    </source>
</evidence>
<organism evidence="1 2">
    <name type="scientific">Vaccinium darrowii</name>
    <dbReference type="NCBI Taxonomy" id="229202"/>
    <lineage>
        <taxon>Eukaryota</taxon>
        <taxon>Viridiplantae</taxon>
        <taxon>Streptophyta</taxon>
        <taxon>Embryophyta</taxon>
        <taxon>Tracheophyta</taxon>
        <taxon>Spermatophyta</taxon>
        <taxon>Magnoliopsida</taxon>
        <taxon>eudicotyledons</taxon>
        <taxon>Gunneridae</taxon>
        <taxon>Pentapetalae</taxon>
        <taxon>asterids</taxon>
        <taxon>Ericales</taxon>
        <taxon>Ericaceae</taxon>
        <taxon>Vaccinioideae</taxon>
        <taxon>Vaccinieae</taxon>
        <taxon>Vaccinium</taxon>
    </lineage>
</organism>
<gene>
    <name evidence="1" type="ORF">Vadar_000062</name>
</gene>